<dbReference type="Pfam" id="PF04480">
    <property type="entry name" value="DUF559"/>
    <property type="match status" value="1"/>
</dbReference>
<dbReference type="PANTHER" id="PTHR38590:SF1">
    <property type="entry name" value="BLL0828 PROTEIN"/>
    <property type="match status" value="1"/>
</dbReference>
<evidence type="ECO:0000313" key="2">
    <source>
        <dbReference type="EMBL" id="MEM5500104.1"/>
    </source>
</evidence>
<keyword evidence="3" id="KW-1185">Reference proteome</keyword>
<sequence>MRDDETPRLRRYARNMRHESTDAEAVLWSELRNRSLNKLKFRRQVPIASYIVDFVCIEKKLIVEVDGSQHADNIYDKQRDEKLKEQGYIVLRFWNDDIIRDLKNVCQHIIAVSELGSKNT</sequence>
<gene>
    <name evidence="2" type="ORF">WNY59_00730</name>
</gene>
<dbReference type="SUPFAM" id="SSF52980">
    <property type="entry name" value="Restriction endonuclease-like"/>
    <property type="match status" value="1"/>
</dbReference>
<reference evidence="2 3" key="1">
    <citation type="submission" date="2024-03" db="EMBL/GenBank/DDBJ databases">
        <title>Community enrichment and isolation of bacterial strains for fucoidan degradation.</title>
        <authorList>
            <person name="Sichert A."/>
        </authorList>
    </citation>
    <scope>NUCLEOTIDE SEQUENCE [LARGE SCALE GENOMIC DNA]</scope>
    <source>
        <strain evidence="2 3">AS62</strain>
    </source>
</reference>
<organism evidence="2 3">
    <name type="scientific">Ahrensia kielensis</name>
    <dbReference type="NCBI Taxonomy" id="76980"/>
    <lineage>
        <taxon>Bacteria</taxon>
        <taxon>Pseudomonadati</taxon>
        <taxon>Pseudomonadota</taxon>
        <taxon>Alphaproteobacteria</taxon>
        <taxon>Hyphomicrobiales</taxon>
        <taxon>Ahrensiaceae</taxon>
        <taxon>Ahrensia</taxon>
    </lineage>
</organism>
<accession>A0ABU9T1V0</accession>
<dbReference type="InterPro" id="IPR047216">
    <property type="entry name" value="Endonuclease_DUF559_bact"/>
</dbReference>
<dbReference type="RefSeq" id="WP_342846067.1">
    <property type="nucleotide sequence ID" value="NZ_JBBMQO010000001.1"/>
</dbReference>
<dbReference type="InterPro" id="IPR007569">
    <property type="entry name" value="DUF559"/>
</dbReference>
<proteinExistence type="predicted"/>
<dbReference type="PANTHER" id="PTHR38590">
    <property type="entry name" value="BLL0828 PROTEIN"/>
    <property type="match status" value="1"/>
</dbReference>
<dbReference type="CDD" id="cd01038">
    <property type="entry name" value="Endonuclease_DUF559"/>
    <property type="match status" value="1"/>
</dbReference>
<feature type="domain" description="DUF559" evidence="1">
    <location>
        <begin position="9"/>
        <end position="111"/>
    </location>
</feature>
<evidence type="ECO:0000259" key="1">
    <source>
        <dbReference type="Pfam" id="PF04480"/>
    </source>
</evidence>
<name>A0ABU9T1V0_9HYPH</name>
<dbReference type="InterPro" id="IPR011335">
    <property type="entry name" value="Restrct_endonuc-II-like"/>
</dbReference>
<dbReference type="Proteomes" id="UP001477870">
    <property type="component" value="Unassembled WGS sequence"/>
</dbReference>
<protein>
    <submittedName>
        <fullName evidence="2">DUF559 domain-containing protein</fullName>
    </submittedName>
</protein>
<dbReference type="EMBL" id="JBBMQO010000001">
    <property type="protein sequence ID" value="MEM5500104.1"/>
    <property type="molecule type" value="Genomic_DNA"/>
</dbReference>
<dbReference type="Gene3D" id="3.40.960.10">
    <property type="entry name" value="VSR Endonuclease"/>
    <property type="match status" value="1"/>
</dbReference>
<comment type="caution">
    <text evidence="2">The sequence shown here is derived from an EMBL/GenBank/DDBJ whole genome shotgun (WGS) entry which is preliminary data.</text>
</comment>
<evidence type="ECO:0000313" key="3">
    <source>
        <dbReference type="Proteomes" id="UP001477870"/>
    </source>
</evidence>